<dbReference type="InterPro" id="IPR051681">
    <property type="entry name" value="Ser/Thr_Kinases-Pseudokinases"/>
</dbReference>
<dbReference type="PANTHER" id="PTHR44329">
    <property type="entry name" value="SERINE/THREONINE-PROTEIN KINASE TNNI3K-RELATED"/>
    <property type="match status" value="1"/>
</dbReference>
<dbReference type="PROSITE" id="PS00108">
    <property type="entry name" value="PROTEIN_KINASE_ST"/>
    <property type="match status" value="1"/>
</dbReference>
<feature type="non-terminal residue" evidence="3">
    <location>
        <position position="317"/>
    </location>
</feature>
<keyword evidence="3" id="KW-0418">Kinase</keyword>
<comment type="caution">
    <text evidence="3">The sequence shown here is derived from an EMBL/GenBank/DDBJ whole genome shotgun (WGS) entry which is preliminary data.</text>
</comment>
<evidence type="ECO:0000259" key="2">
    <source>
        <dbReference type="PROSITE" id="PS50011"/>
    </source>
</evidence>
<dbReference type="SUPFAM" id="SSF56112">
    <property type="entry name" value="Protein kinase-like (PK-like)"/>
    <property type="match status" value="1"/>
</dbReference>
<accession>A0A699ZPL4</accession>
<dbReference type="AlphaFoldDB" id="A0A699ZPL4"/>
<dbReference type="GO" id="GO:0005524">
    <property type="term" value="F:ATP binding"/>
    <property type="evidence" value="ECO:0007669"/>
    <property type="project" value="InterPro"/>
</dbReference>
<protein>
    <submittedName>
        <fullName evidence="3">Protein kinase domain-containing protein</fullName>
    </submittedName>
</protein>
<dbReference type="InterPro" id="IPR011009">
    <property type="entry name" value="Kinase-like_dom_sf"/>
</dbReference>
<dbReference type="PROSITE" id="PS50011">
    <property type="entry name" value="PROTEIN_KINASE_DOM"/>
    <property type="match status" value="1"/>
</dbReference>
<feature type="non-terminal residue" evidence="3">
    <location>
        <position position="1"/>
    </location>
</feature>
<proteinExistence type="predicted"/>
<feature type="region of interest" description="Disordered" evidence="1">
    <location>
        <begin position="266"/>
        <end position="317"/>
    </location>
</feature>
<dbReference type="InterPro" id="IPR008271">
    <property type="entry name" value="Ser/Thr_kinase_AS"/>
</dbReference>
<dbReference type="Pfam" id="PF07714">
    <property type="entry name" value="PK_Tyr_Ser-Thr"/>
    <property type="match status" value="1"/>
</dbReference>
<dbReference type="EMBL" id="BLLF01001676">
    <property type="protein sequence ID" value="GFH20664.1"/>
    <property type="molecule type" value="Genomic_DNA"/>
</dbReference>
<dbReference type="Proteomes" id="UP000485058">
    <property type="component" value="Unassembled WGS sequence"/>
</dbReference>
<dbReference type="InterPro" id="IPR000719">
    <property type="entry name" value="Prot_kinase_dom"/>
</dbReference>
<dbReference type="GO" id="GO:0004674">
    <property type="term" value="F:protein serine/threonine kinase activity"/>
    <property type="evidence" value="ECO:0007669"/>
    <property type="project" value="TreeGrafter"/>
</dbReference>
<evidence type="ECO:0000256" key="1">
    <source>
        <dbReference type="SAM" id="MobiDB-lite"/>
    </source>
</evidence>
<feature type="compositionally biased region" description="Low complexity" evidence="1">
    <location>
        <begin position="272"/>
        <end position="289"/>
    </location>
</feature>
<evidence type="ECO:0000313" key="4">
    <source>
        <dbReference type="Proteomes" id="UP000485058"/>
    </source>
</evidence>
<feature type="compositionally biased region" description="Polar residues" evidence="1">
    <location>
        <begin position="307"/>
        <end position="317"/>
    </location>
</feature>
<organism evidence="3 4">
    <name type="scientific">Haematococcus lacustris</name>
    <name type="common">Green alga</name>
    <name type="synonym">Haematococcus pluvialis</name>
    <dbReference type="NCBI Taxonomy" id="44745"/>
    <lineage>
        <taxon>Eukaryota</taxon>
        <taxon>Viridiplantae</taxon>
        <taxon>Chlorophyta</taxon>
        <taxon>core chlorophytes</taxon>
        <taxon>Chlorophyceae</taxon>
        <taxon>CS clade</taxon>
        <taxon>Chlamydomonadales</taxon>
        <taxon>Haematococcaceae</taxon>
        <taxon>Haematococcus</taxon>
    </lineage>
</organism>
<dbReference type="InterPro" id="IPR001245">
    <property type="entry name" value="Ser-Thr/Tyr_kinase_cat_dom"/>
</dbReference>
<evidence type="ECO:0000313" key="3">
    <source>
        <dbReference type="EMBL" id="GFH20664.1"/>
    </source>
</evidence>
<keyword evidence="4" id="KW-1185">Reference proteome</keyword>
<gene>
    <name evidence="3" type="ORF">HaLaN_17822</name>
</gene>
<name>A0A699ZPL4_HAELA</name>
<dbReference type="SMART" id="SM00220">
    <property type="entry name" value="S_TKc"/>
    <property type="match status" value="1"/>
</dbReference>
<feature type="domain" description="Protein kinase" evidence="2">
    <location>
        <begin position="42"/>
        <end position="317"/>
    </location>
</feature>
<reference evidence="3 4" key="1">
    <citation type="submission" date="2020-02" db="EMBL/GenBank/DDBJ databases">
        <title>Draft genome sequence of Haematococcus lacustris strain NIES-144.</title>
        <authorList>
            <person name="Morimoto D."/>
            <person name="Nakagawa S."/>
            <person name="Yoshida T."/>
            <person name="Sawayama S."/>
        </authorList>
    </citation>
    <scope>NUCLEOTIDE SEQUENCE [LARGE SCALE GENOMIC DNA]</scope>
    <source>
        <strain evidence="3 4">NIES-144</strain>
    </source>
</reference>
<sequence length="317" mass="32710">AVEPGAEAGAGGSWRHGRLPFDVSLHSESSAGAVVPGGAGSLRVTQLASVGAYGMVYRGRWGNRDVAVKMMRAPGPGEGHEAWLLSHVSHPHIVSLCHAQDVEPVCLVQDYAQHGSLSTYIHAPVAQQGQPGQLSDLERQVLRRLARRLAVLPDSLMAGLEAAGVAGLTSSSAHAAGIHDGAVLAAASQHLNFRMPRRYVVLLCLVRDVALALAHLAALPPGPEWTEPGAMLVHRDVKPSNVLLTGQGTALLADFGVAKLVRPGVTHASPTSSNLSSGSSSGSGASLSAPFRSSTHTPYPDPAAVSQPASGTQALPQ</sequence>
<dbReference type="PANTHER" id="PTHR44329:SF214">
    <property type="entry name" value="PROTEIN KINASE DOMAIN-CONTAINING PROTEIN"/>
    <property type="match status" value="1"/>
</dbReference>
<dbReference type="Gene3D" id="1.10.510.10">
    <property type="entry name" value="Transferase(Phosphotransferase) domain 1"/>
    <property type="match status" value="2"/>
</dbReference>
<keyword evidence="3" id="KW-0808">Transferase</keyword>